<evidence type="ECO:0000256" key="1">
    <source>
        <dbReference type="SAM" id="MobiDB-lite"/>
    </source>
</evidence>
<dbReference type="Proteomes" id="UP000225706">
    <property type="component" value="Unassembled WGS sequence"/>
</dbReference>
<dbReference type="SUPFAM" id="SSF63825">
    <property type="entry name" value="YWTD domain"/>
    <property type="match status" value="1"/>
</dbReference>
<dbReference type="Gene3D" id="2.120.10.30">
    <property type="entry name" value="TolB, C-terminal domain"/>
    <property type="match status" value="1"/>
</dbReference>
<organism evidence="2 3">
    <name type="scientific">Stylophora pistillata</name>
    <name type="common">Smooth cauliflower coral</name>
    <dbReference type="NCBI Taxonomy" id="50429"/>
    <lineage>
        <taxon>Eukaryota</taxon>
        <taxon>Metazoa</taxon>
        <taxon>Cnidaria</taxon>
        <taxon>Anthozoa</taxon>
        <taxon>Hexacorallia</taxon>
        <taxon>Scleractinia</taxon>
        <taxon>Astrocoeniina</taxon>
        <taxon>Pocilloporidae</taxon>
        <taxon>Stylophora</taxon>
    </lineage>
</organism>
<evidence type="ECO:0000313" key="3">
    <source>
        <dbReference type="Proteomes" id="UP000225706"/>
    </source>
</evidence>
<proteinExistence type="predicted"/>
<gene>
    <name evidence="2" type="ORF">AWC38_SpisGene9826</name>
</gene>
<comment type="caution">
    <text evidence="2">The sequence shown here is derived from an EMBL/GenBank/DDBJ whole genome shotgun (WGS) entry which is preliminary data.</text>
</comment>
<dbReference type="InterPro" id="IPR011042">
    <property type="entry name" value="6-blade_b-propeller_TolB-like"/>
</dbReference>
<keyword evidence="3" id="KW-1185">Reference proteome</keyword>
<evidence type="ECO:0000313" key="2">
    <source>
        <dbReference type="EMBL" id="PFX25525.1"/>
    </source>
</evidence>
<protein>
    <submittedName>
        <fullName evidence="2">Uncharacterized protein</fullName>
    </submittedName>
</protein>
<accession>A0A2B4SAP8</accession>
<sequence>MDDRVSRSVAVFYGGSHGGWQVVEELQQRLRIIDVCEECPLEKKLFLDDRLVNVRIILAVRRDSNTRVSSPVKKAVSLKALKNKDRMSMETALEVFSPEVQKALPKEDVVVTTVPEMYTFWRQNRPGTVVCHVDAAIHHETGTVFFSDHEAHQIMMCDLHCPATLTSIAGVSQPGCRDGKKSLFLEPSGLCVYNNLLFVCESGNASLRVLDVARPVSRKKTAHTPFSVCSGRKIMQDYPDFYVGDTKQGKVFKITHVKLTTQCSGRLRELYPAAATNISVAPVALVFYQERLFIANADTNELGICVIHANRGTLLSTITSPLISTPPGMCLADKCLFVSCGNHTILKISQIDTNVAAEHFCGKCNEPGNEDGVVSSAKFHSLHAQVFDIDHYKGTARFSCREAMSLLDKLVEFLNDVGRTNQAEDQSDSNSRSRPSVVIHNKKINRDDACLRRLQNFLSELSAEDLLAQIRLSALVTLMVENSFSLMRQEDPMPTQLEHGIRRIACVRELEKRMYRGHFHYFTGPKSYYPDKVLDSPPPPKPSISLIEDEMEKLSLSDTNELREFASSFGKSVRQHTVRDKSKEDNGQLPYTISFSLQKREPGSNVATSTLLQSDTQQVLCPQSVLHFEILFKAEEVVAVKHSRRREKWGFFLALFQKVLLVEDRTANELQFTENVMDIMWLDNSETEDMFLFKESYEDHKNSNYSIVDRVCVAITSNENDSKCYQLSQEVDRIKRIIKGGNNSDFEPDEETRESEVASTSRDDHPRHVACNTRSGRTARRLSLN</sequence>
<reference evidence="3" key="1">
    <citation type="journal article" date="2017" name="bioRxiv">
        <title>Comparative analysis of the genomes of Stylophora pistillata and Acropora digitifera provides evidence for extensive differences between species of corals.</title>
        <authorList>
            <person name="Voolstra C.R."/>
            <person name="Li Y."/>
            <person name="Liew Y.J."/>
            <person name="Baumgarten S."/>
            <person name="Zoccola D."/>
            <person name="Flot J.-F."/>
            <person name="Tambutte S."/>
            <person name="Allemand D."/>
            <person name="Aranda M."/>
        </authorList>
    </citation>
    <scope>NUCLEOTIDE SEQUENCE [LARGE SCALE GENOMIC DNA]</scope>
</reference>
<feature type="region of interest" description="Disordered" evidence="1">
    <location>
        <begin position="740"/>
        <end position="770"/>
    </location>
</feature>
<name>A0A2B4SAP8_STYPI</name>
<dbReference type="AlphaFoldDB" id="A0A2B4SAP8"/>
<dbReference type="EMBL" id="LSMT01000149">
    <property type="protein sequence ID" value="PFX25525.1"/>
    <property type="molecule type" value="Genomic_DNA"/>
</dbReference>